<accession>A0A652ZW05</accession>
<gene>
    <name evidence="1" type="ORF">TRIP_E240008</name>
</gene>
<protein>
    <submittedName>
        <fullName evidence="1">Uncharacterized protein</fullName>
    </submittedName>
</protein>
<evidence type="ECO:0000313" key="1">
    <source>
        <dbReference type="EMBL" id="VBB39970.1"/>
    </source>
</evidence>
<reference evidence="1" key="1">
    <citation type="submission" date="2018-07" db="EMBL/GenBank/DDBJ databases">
        <authorList>
            <consortium name="Genoscope - CEA"/>
            <person name="William W."/>
        </authorList>
    </citation>
    <scope>NUCLEOTIDE SEQUENCE</scope>
    <source>
        <strain evidence="1">IK1</strain>
    </source>
</reference>
<dbReference type="AlphaFoldDB" id="A0A652ZW05"/>
<sequence>MMLVVTLVDDKGLRHSPATLLKGRARRAVTSVVTALSAMDQGSVEAPYHYAETNTDSGKPDSNWRPQVPQTCTLTTCAIARYRLVRDPLKLAQGSLQCQ</sequence>
<dbReference type="EMBL" id="UPXP01000017">
    <property type="protein sequence ID" value="VBB39970.1"/>
    <property type="molecule type" value="Genomic_DNA"/>
</dbReference>
<proteinExistence type="predicted"/>
<organism evidence="1">
    <name type="scientific">uncultured Spirochaetota bacterium</name>
    <dbReference type="NCBI Taxonomy" id="460511"/>
    <lineage>
        <taxon>Bacteria</taxon>
        <taxon>Pseudomonadati</taxon>
        <taxon>Spirochaetota</taxon>
        <taxon>environmental samples</taxon>
    </lineage>
</organism>
<name>A0A652ZW05_9SPIR</name>